<keyword evidence="10" id="KW-1185">Reference proteome</keyword>
<evidence type="ECO:0000313" key="10">
    <source>
        <dbReference type="Proteomes" id="UP001596223"/>
    </source>
</evidence>
<feature type="domain" description="Major facilitator superfamily (MFS) profile" evidence="8">
    <location>
        <begin position="15"/>
        <end position="390"/>
    </location>
</feature>
<dbReference type="CDD" id="cd17325">
    <property type="entry name" value="MFS_MdtG_SLC18_like"/>
    <property type="match status" value="1"/>
</dbReference>
<comment type="subcellular location">
    <subcellularLocation>
        <location evidence="1">Cell membrane</location>
        <topology evidence="1">Multi-pass membrane protein</topology>
    </subcellularLocation>
</comment>
<proteinExistence type="predicted"/>
<protein>
    <submittedName>
        <fullName evidence="9">MFS transporter</fullName>
    </submittedName>
</protein>
<evidence type="ECO:0000256" key="5">
    <source>
        <dbReference type="ARBA" id="ARBA00022989"/>
    </source>
</evidence>
<comment type="caution">
    <text evidence="9">The sequence shown here is derived from an EMBL/GenBank/DDBJ whole genome shotgun (WGS) entry which is preliminary data.</text>
</comment>
<feature type="transmembrane region" description="Helical" evidence="7">
    <location>
        <begin position="143"/>
        <end position="165"/>
    </location>
</feature>
<evidence type="ECO:0000256" key="7">
    <source>
        <dbReference type="SAM" id="Phobius"/>
    </source>
</evidence>
<feature type="transmembrane region" description="Helical" evidence="7">
    <location>
        <begin position="339"/>
        <end position="358"/>
    </location>
</feature>
<keyword evidence="2" id="KW-0813">Transport</keyword>
<organism evidence="9 10">
    <name type="scientific">Nocardia lasii</name>
    <dbReference type="NCBI Taxonomy" id="1616107"/>
    <lineage>
        <taxon>Bacteria</taxon>
        <taxon>Bacillati</taxon>
        <taxon>Actinomycetota</taxon>
        <taxon>Actinomycetes</taxon>
        <taxon>Mycobacteriales</taxon>
        <taxon>Nocardiaceae</taxon>
        <taxon>Nocardia</taxon>
    </lineage>
</organism>
<feature type="transmembrane region" description="Helical" evidence="7">
    <location>
        <begin position="277"/>
        <end position="296"/>
    </location>
</feature>
<evidence type="ECO:0000256" key="3">
    <source>
        <dbReference type="ARBA" id="ARBA00022475"/>
    </source>
</evidence>
<feature type="transmembrane region" description="Helical" evidence="7">
    <location>
        <begin position="302"/>
        <end position="327"/>
    </location>
</feature>
<dbReference type="InterPro" id="IPR020846">
    <property type="entry name" value="MFS_dom"/>
</dbReference>
<keyword evidence="3" id="KW-1003">Cell membrane</keyword>
<keyword evidence="5 7" id="KW-1133">Transmembrane helix</keyword>
<dbReference type="RefSeq" id="WP_378609908.1">
    <property type="nucleotide sequence ID" value="NZ_JBHSQN010000017.1"/>
</dbReference>
<dbReference type="Proteomes" id="UP001596223">
    <property type="component" value="Unassembled WGS sequence"/>
</dbReference>
<evidence type="ECO:0000256" key="1">
    <source>
        <dbReference type="ARBA" id="ARBA00004651"/>
    </source>
</evidence>
<accession>A0ABW1K0N8</accession>
<dbReference type="InterPro" id="IPR036259">
    <property type="entry name" value="MFS_trans_sf"/>
</dbReference>
<evidence type="ECO:0000259" key="8">
    <source>
        <dbReference type="PROSITE" id="PS50850"/>
    </source>
</evidence>
<feature type="transmembrane region" description="Helical" evidence="7">
    <location>
        <begin position="15"/>
        <end position="38"/>
    </location>
</feature>
<dbReference type="Pfam" id="PF07690">
    <property type="entry name" value="MFS_1"/>
    <property type="match status" value="2"/>
</dbReference>
<dbReference type="InterPro" id="IPR011701">
    <property type="entry name" value="MFS"/>
</dbReference>
<dbReference type="EMBL" id="JBHSQN010000017">
    <property type="protein sequence ID" value="MFC6014544.1"/>
    <property type="molecule type" value="Genomic_DNA"/>
</dbReference>
<dbReference type="PROSITE" id="PS50850">
    <property type="entry name" value="MFS"/>
    <property type="match status" value="1"/>
</dbReference>
<evidence type="ECO:0000313" key="9">
    <source>
        <dbReference type="EMBL" id="MFC6014544.1"/>
    </source>
</evidence>
<feature type="transmembrane region" description="Helical" evidence="7">
    <location>
        <begin position="104"/>
        <end position="122"/>
    </location>
</feature>
<feature type="transmembrane region" description="Helical" evidence="7">
    <location>
        <begin position="171"/>
        <end position="191"/>
    </location>
</feature>
<evidence type="ECO:0000256" key="4">
    <source>
        <dbReference type="ARBA" id="ARBA00022692"/>
    </source>
</evidence>
<feature type="transmembrane region" description="Helical" evidence="7">
    <location>
        <begin position="79"/>
        <end position="98"/>
    </location>
</feature>
<dbReference type="PANTHER" id="PTHR23517">
    <property type="entry name" value="RESISTANCE PROTEIN MDTM, PUTATIVE-RELATED-RELATED"/>
    <property type="match status" value="1"/>
</dbReference>
<dbReference type="InterPro" id="IPR050171">
    <property type="entry name" value="MFS_Transporters"/>
</dbReference>
<gene>
    <name evidence="9" type="ORF">ACFP3H_26110</name>
</gene>
<evidence type="ECO:0000256" key="6">
    <source>
        <dbReference type="ARBA" id="ARBA00023136"/>
    </source>
</evidence>
<keyword evidence="4 7" id="KW-0812">Transmembrane</keyword>
<keyword evidence="6 7" id="KW-0472">Membrane</keyword>
<reference evidence="10" key="1">
    <citation type="journal article" date="2019" name="Int. J. Syst. Evol. Microbiol.">
        <title>The Global Catalogue of Microorganisms (GCM) 10K type strain sequencing project: providing services to taxonomists for standard genome sequencing and annotation.</title>
        <authorList>
            <consortium name="The Broad Institute Genomics Platform"/>
            <consortium name="The Broad Institute Genome Sequencing Center for Infectious Disease"/>
            <person name="Wu L."/>
            <person name="Ma J."/>
        </authorList>
    </citation>
    <scope>NUCLEOTIDE SEQUENCE [LARGE SCALE GENOMIC DNA]</scope>
    <source>
        <strain evidence="10">CCUG 36956</strain>
    </source>
</reference>
<evidence type="ECO:0000256" key="2">
    <source>
        <dbReference type="ARBA" id="ARBA00022448"/>
    </source>
</evidence>
<dbReference type="Gene3D" id="1.20.1250.20">
    <property type="entry name" value="MFS general substrate transporter like domains"/>
    <property type="match status" value="2"/>
</dbReference>
<name>A0ABW1K0N8_9NOCA</name>
<dbReference type="SUPFAM" id="SSF103473">
    <property type="entry name" value="MFS general substrate transporter"/>
    <property type="match status" value="1"/>
</dbReference>
<sequence>MSATLETAPPHLRSLVWPVFAPMALYGTGAGAAAPMYALRALDLGASAGLAGLIVALGGLGMVLADLPAGRIVARIGERAAIGVGSVLGTVGVLAAIFAPGLGVLAVGMLLNGAASAVWGLARQTYLVSVVAPHQRGRAMSALAGSHRLGFFCGPFLGAALVHGLGPVGALWLQLVTTVVAALAMLAIRSSEIGDPALLRPVHTVLSENRRILGTLGLASVSVGAARASRAVLLPLWAAHLGIDPATTSLLFGLAGAIDVLMSYPAGVWLDRAGSRVTGTACGICFALGYAVLPFTHSALTMGIATMLLGLANGLSNGLIMTVGAFASPPDRRAEFLGAWRLTHDVGAFAGPVAVGVIGALAGLAAAGAVMAFGVGLGALAMYRWFPGRLRPEPAAVSSVDPDL</sequence>
<feature type="transmembrane region" description="Helical" evidence="7">
    <location>
        <begin position="44"/>
        <end position="67"/>
    </location>
</feature>